<feature type="coiled-coil region" evidence="4">
    <location>
        <begin position="198"/>
        <end position="225"/>
    </location>
</feature>
<feature type="region of interest" description="Disordered" evidence="5">
    <location>
        <begin position="21"/>
        <end position="79"/>
    </location>
</feature>
<feature type="compositionally biased region" description="Polar residues" evidence="5">
    <location>
        <begin position="23"/>
        <end position="37"/>
    </location>
</feature>
<dbReference type="Proteomes" id="UP000504633">
    <property type="component" value="Unplaced"/>
</dbReference>
<evidence type="ECO:0000256" key="4">
    <source>
        <dbReference type="SAM" id="Coils"/>
    </source>
</evidence>
<keyword evidence="4" id="KW-0175">Coiled coil</keyword>
<dbReference type="GO" id="GO:0031048">
    <property type="term" value="P:regulatory ncRNA-mediated heterochromatin formation"/>
    <property type="evidence" value="ECO:0007669"/>
    <property type="project" value="TreeGrafter"/>
</dbReference>
<dbReference type="Pfam" id="PF08424">
    <property type="entry name" value="NRDE-2"/>
    <property type="match status" value="1"/>
</dbReference>
<dbReference type="OMA" id="RRNSLYW"/>
<dbReference type="RefSeq" id="XP_023166841.2">
    <property type="nucleotide sequence ID" value="XM_023311073.2"/>
</dbReference>
<keyword evidence="3" id="KW-0539">Nucleus</keyword>
<dbReference type="PANTHER" id="PTHR13471:SF0">
    <property type="entry name" value="NUCLEAR EXOSOME REGULATOR NRDE2"/>
    <property type="match status" value="1"/>
</dbReference>
<evidence type="ECO:0000313" key="6">
    <source>
        <dbReference type="Proteomes" id="UP000504633"/>
    </source>
</evidence>
<accession>A0A6J1LST8</accession>
<proteinExistence type="inferred from homology"/>
<protein>
    <submittedName>
        <fullName evidence="7">Protein NRDE2 homolog</fullName>
    </submittedName>
</protein>
<dbReference type="AlphaFoldDB" id="A0A6J1LST8"/>
<evidence type="ECO:0000313" key="7">
    <source>
        <dbReference type="RefSeq" id="XP_023166841.2"/>
    </source>
</evidence>
<dbReference type="OrthoDB" id="297219at2759"/>
<gene>
    <name evidence="7" type="primary">LOC111596741</name>
</gene>
<dbReference type="KEGG" id="dhe:111596741"/>
<comment type="similarity">
    <text evidence="2">Belongs to the NRDE2 family.</text>
</comment>
<evidence type="ECO:0000256" key="3">
    <source>
        <dbReference type="ARBA" id="ARBA00023242"/>
    </source>
</evidence>
<name>A0A6J1LST8_DROHY</name>
<dbReference type="GeneID" id="111596741"/>
<dbReference type="PANTHER" id="PTHR13471">
    <property type="entry name" value="TETRATRICOPEPTIDE-LIKE HELICAL"/>
    <property type="match status" value="1"/>
</dbReference>
<organism evidence="6 7">
    <name type="scientific">Drosophila hydei</name>
    <name type="common">Fruit fly</name>
    <dbReference type="NCBI Taxonomy" id="7224"/>
    <lineage>
        <taxon>Eukaryota</taxon>
        <taxon>Metazoa</taxon>
        <taxon>Ecdysozoa</taxon>
        <taxon>Arthropoda</taxon>
        <taxon>Hexapoda</taxon>
        <taxon>Insecta</taxon>
        <taxon>Pterygota</taxon>
        <taxon>Neoptera</taxon>
        <taxon>Endopterygota</taxon>
        <taxon>Diptera</taxon>
        <taxon>Brachycera</taxon>
        <taxon>Muscomorpha</taxon>
        <taxon>Ephydroidea</taxon>
        <taxon>Drosophilidae</taxon>
        <taxon>Drosophila</taxon>
    </lineage>
</organism>
<keyword evidence="6" id="KW-1185">Reference proteome</keyword>
<dbReference type="GO" id="GO:1902369">
    <property type="term" value="P:negative regulation of RNA catabolic process"/>
    <property type="evidence" value="ECO:0007669"/>
    <property type="project" value="TreeGrafter"/>
</dbReference>
<evidence type="ECO:0000256" key="1">
    <source>
        <dbReference type="ARBA" id="ARBA00004123"/>
    </source>
</evidence>
<evidence type="ECO:0000256" key="2">
    <source>
        <dbReference type="ARBA" id="ARBA00009265"/>
    </source>
</evidence>
<dbReference type="GO" id="GO:0071013">
    <property type="term" value="C:catalytic step 2 spliceosome"/>
    <property type="evidence" value="ECO:0007669"/>
    <property type="project" value="TreeGrafter"/>
</dbReference>
<evidence type="ECO:0000256" key="5">
    <source>
        <dbReference type="SAM" id="MobiDB-lite"/>
    </source>
</evidence>
<sequence>MSLFPAYDDGKQKVNRNVEKLETSANTTVKWQSNQSYDLPAQPVINLESEPESDSDSDSKSKPESDNDSDSLANSSRCSPKEAIVKRSLEFDGSVEYYVDKSANKRHLKWETLPPLTRPKYSIKLRRLADPNGWRSKQRKMKKRPCLSKYLQQKAEPKLTAAEAAEKTQRIQELQSLVANEPQQLNNWIELHQLLGQNVSKSNRLAVAEQQLHKLETALEHHAGNEQLLKLYVDTASATYPDSQVATKIEQLLERTPYEYTLWTALIMTTQGTMARCNVPDVLHIYEQCMRRMHLDSKDKHHHTDELMLKLFHNCVLFMRQSANCGQMFALLKLALELNFHSLSFDCFEACAAKEAPLVDYEELVLRSGMPMPEIWTRIERLRQAYNFLPYPQLRRDQMEQDLEARLDSQRCIYTDDVCHYIYPLKSVDNTMQLLLLTVQLTKLPFVRTDCLAERLCARLDQIGDSEAIEMLHAGLGERFSYALPVHNAGKDYSQAMLQMAKELSVSPTYMPHAIGHELYEDCLAQLLLKCSDALQDRSKRLVFLLLWFRFERLRLLLLKLGGNLTAEHWRLARQRMRQLLSQPANRDLTSLYTEMAITEHEAAANPEQLQRSAGIFDRILAASSDYQDVELLQAAVVRAELLVAQQQPQQALHLLSCLALGKNSNCSQESIEMEQNELIQHSGQLLEAALATASEQAARAASAMPLEDYFLPNRLLLLLRSHCLLLCLLNESNAALELLEQLLRQPLFALEPAQLERTRCRHLREQLRELQLLLLQLPGRTRGQQLIRMLEQSLQEFPRNLSLLQRWSTLATLPWYKLRSRLVHSKAGILALLHLIIAAHCRFVQHTNTCGDLELDLEQKQQQQLQHNRMLSIFETFLPSNSHRSVEEAEQYAILRRNSLYWRLYLRCLSTERTSFESSKRCLLMALDECPWDKALYMDGVTYVPQEVGNLQDVMTEKQLRIYALPEELNVLREA</sequence>
<reference evidence="7" key="1">
    <citation type="submission" date="2025-08" db="UniProtKB">
        <authorList>
            <consortium name="RefSeq"/>
        </authorList>
    </citation>
    <scope>IDENTIFICATION</scope>
    <source>
        <strain evidence="7">15085-1641.00</strain>
        <tissue evidence="7">Whole body</tissue>
    </source>
</reference>
<comment type="subcellular location">
    <subcellularLocation>
        <location evidence="1">Nucleus</location>
    </subcellularLocation>
</comment>
<dbReference type="InterPro" id="IPR013633">
    <property type="entry name" value="NRDE-2"/>
</dbReference>